<name>A0A4Q7ZHR9_9ACTN</name>
<protein>
    <recommendedName>
        <fullName evidence="2">DUF2231 domain-containing protein</fullName>
    </recommendedName>
</protein>
<keyword evidence="4" id="KW-1185">Reference proteome</keyword>
<feature type="domain" description="DUF2231" evidence="2">
    <location>
        <begin position="7"/>
        <end position="157"/>
    </location>
</feature>
<evidence type="ECO:0000313" key="4">
    <source>
        <dbReference type="Proteomes" id="UP000292564"/>
    </source>
</evidence>
<evidence type="ECO:0000256" key="1">
    <source>
        <dbReference type="SAM" id="Phobius"/>
    </source>
</evidence>
<organism evidence="3 4">
    <name type="scientific">Krasilnikovia cinnamomea</name>
    <dbReference type="NCBI Taxonomy" id="349313"/>
    <lineage>
        <taxon>Bacteria</taxon>
        <taxon>Bacillati</taxon>
        <taxon>Actinomycetota</taxon>
        <taxon>Actinomycetes</taxon>
        <taxon>Micromonosporales</taxon>
        <taxon>Micromonosporaceae</taxon>
        <taxon>Krasilnikovia</taxon>
    </lineage>
</organism>
<keyword evidence="1" id="KW-1133">Transmembrane helix</keyword>
<evidence type="ECO:0000259" key="2">
    <source>
        <dbReference type="Pfam" id="PF09990"/>
    </source>
</evidence>
<sequence length="159" mass="16930">MFDQVNGLPVHALVLHAAVVFVPLLALVSVVYAVVPRWRPRVGWAAALLAIAAPVTVWVAVESGEQLYDRLVQQGMRGPILGILDDHMNFGRLTLWFSVALGVATLVMVFFTLGRSGRGLPRPAEVVLAIVVVALAAVAGYYVFRTGDSGAHAVWGSGS</sequence>
<dbReference type="InterPro" id="IPR019251">
    <property type="entry name" value="DUF2231_TM"/>
</dbReference>
<gene>
    <name evidence="3" type="ORF">EV385_2129</name>
</gene>
<dbReference type="Pfam" id="PF09990">
    <property type="entry name" value="DUF2231"/>
    <property type="match status" value="1"/>
</dbReference>
<keyword evidence="1" id="KW-0472">Membrane</keyword>
<dbReference type="OrthoDB" id="4350867at2"/>
<proteinExistence type="predicted"/>
<reference evidence="3 4" key="1">
    <citation type="submission" date="2019-02" db="EMBL/GenBank/DDBJ databases">
        <title>Sequencing the genomes of 1000 actinobacteria strains.</title>
        <authorList>
            <person name="Klenk H.-P."/>
        </authorList>
    </citation>
    <scope>NUCLEOTIDE SEQUENCE [LARGE SCALE GENOMIC DNA]</scope>
    <source>
        <strain evidence="3 4">DSM 45162</strain>
    </source>
</reference>
<feature type="transmembrane region" description="Helical" evidence="1">
    <location>
        <begin position="93"/>
        <end position="114"/>
    </location>
</feature>
<dbReference type="Proteomes" id="UP000292564">
    <property type="component" value="Unassembled WGS sequence"/>
</dbReference>
<accession>A0A4Q7ZHR9</accession>
<dbReference type="EMBL" id="SHKY01000001">
    <property type="protein sequence ID" value="RZU50357.1"/>
    <property type="molecule type" value="Genomic_DNA"/>
</dbReference>
<feature type="transmembrane region" description="Helical" evidence="1">
    <location>
        <begin position="12"/>
        <end position="35"/>
    </location>
</feature>
<keyword evidence="1" id="KW-0812">Transmembrane</keyword>
<feature type="transmembrane region" description="Helical" evidence="1">
    <location>
        <begin position="42"/>
        <end position="61"/>
    </location>
</feature>
<comment type="caution">
    <text evidence="3">The sequence shown here is derived from an EMBL/GenBank/DDBJ whole genome shotgun (WGS) entry which is preliminary data.</text>
</comment>
<feature type="transmembrane region" description="Helical" evidence="1">
    <location>
        <begin position="126"/>
        <end position="144"/>
    </location>
</feature>
<dbReference type="AlphaFoldDB" id="A0A4Q7ZHR9"/>
<dbReference type="RefSeq" id="WP_130509306.1">
    <property type="nucleotide sequence ID" value="NZ_SHKY01000001.1"/>
</dbReference>
<evidence type="ECO:0000313" key="3">
    <source>
        <dbReference type="EMBL" id="RZU50357.1"/>
    </source>
</evidence>